<dbReference type="InterPro" id="IPR011335">
    <property type="entry name" value="Restrct_endonuc-II-like"/>
</dbReference>
<accession>A0ABR8F0B1</accession>
<dbReference type="Pfam" id="PF05685">
    <property type="entry name" value="Uma2"/>
    <property type="match status" value="1"/>
</dbReference>
<reference evidence="2 3" key="1">
    <citation type="journal article" date="2020" name="ISME J.">
        <title>Comparative genomics reveals insights into cyanobacterial evolution and habitat adaptation.</title>
        <authorList>
            <person name="Chen M.Y."/>
            <person name="Teng W.K."/>
            <person name="Zhao L."/>
            <person name="Hu C.X."/>
            <person name="Zhou Y.K."/>
            <person name="Han B.P."/>
            <person name="Song L.R."/>
            <person name="Shu W.S."/>
        </authorList>
    </citation>
    <scope>NUCLEOTIDE SEQUENCE [LARGE SCALE GENOMIC DNA]</scope>
    <source>
        <strain evidence="2 3">FACHB-391</strain>
    </source>
</reference>
<keyword evidence="3" id="KW-1185">Reference proteome</keyword>
<dbReference type="InterPro" id="IPR012296">
    <property type="entry name" value="Nuclease_put_TT1808"/>
</dbReference>
<proteinExistence type="predicted"/>
<keyword evidence="2" id="KW-0255">Endonuclease</keyword>
<feature type="domain" description="Putative restriction endonuclease" evidence="1">
    <location>
        <begin position="24"/>
        <end position="112"/>
    </location>
</feature>
<dbReference type="CDD" id="cd06260">
    <property type="entry name" value="DUF820-like"/>
    <property type="match status" value="1"/>
</dbReference>
<evidence type="ECO:0000259" key="1">
    <source>
        <dbReference type="Pfam" id="PF05685"/>
    </source>
</evidence>
<evidence type="ECO:0000313" key="2">
    <source>
        <dbReference type="EMBL" id="MBD2562717.1"/>
    </source>
</evidence>
<dbReference type="Gene3D" id="3.90.1570.10">
    <property type="entry name" value="tt1808, chain A"/>
    <property type="match status" value="1"/>
</dbReference>
<keyword evidence="2" id="KW-0378">Hydrolase</keyword>
<sequence>MPMHFLINCGHGDRKTDTINFRNGQARLDVEDYIEGAPELIVEMAASSVAIDLHAKKQAYRCNGVKEYIVWQVLNQKLSWLYLEQGEYLELATDSNGILRSQIFPGLWLAVAELLGGNMQSVLSVLQRGLQSPEHVAFVQKLADLG</sequence>
<dbReference type="Proteomes" id="UP000604661">
    <property type="component" value="Unassembled WGS sequence"/>
</dbReference>
<comment type="caution">
    <text evidence="2">The sequence shown here is derived from an EMBL/GenBank/DDBJ whole genome shotgun (WGS) entry which is preliminary data.</text>
</comment>
<dbReference type="PANTHER" id="PTHR35400">
    <property type="entry name" value="SLR1083 PROTEIN"/>
    <property type="match status" value="1"/>
</dbReference>
<dbReference type="InterPro" id="IPR008538">
    <property type="entry name" value="Uma2"/>
</dbReference>
<keyword evidence="2" id="KW-0540">Nuclease</keyword>
<dbReference type="GO" id="GO:0004519">
    <property type="term" value="F:endonuclease activity"/>
    <property type="evidence" value="ECO:0007669"/>
    <property type="project" value="UniProtKB-KW"/>
</dbReference>
<gene>
    <name evidence="2" type="ORF">H6G95_19280</name>
</gene>
<name>A0ABR8F0B1_NOSLI</name>
<dbReference type="SUPFAM" id="SSF52980">
    <property type="entry name" value="Restriction endonuclease-like"/>
    <property type="match status" value="1"/>
</dbReference>
<organism evidence="2 3">
    <name type="scientific">Nostoc linckia FACHB-391</name>
    <dbReference type="NCBI Taxonomy" id="2692906"/>
    <lineage>
        <taxon>Bacteria</taxon>
        <taxon>Bacillati</taxon>
        <taxon>Cyanobacteriota</taxon>
        <taxon>Cyanophyceae</taxon>
        <taxon>Nostocales</taxon>
        <taxon>Nostocaceae</taxon>
        <taxon>Nostoc</taxon>
    </lineage>
</organism>
<dbReference type="PANTHER" id="PTHR35400:SF3">
    <property type="entry name" value="SLL1072 PROTEIN"/>
    <property type="match status" value="1"/>
</dbReference>
<evidence type="ECO:0000313" key="3">
    <source>
        <dbReference type="Proteomes" id="UP000604661"/>
    </source>
</evidence>
<dbReference type="EMBL" id="JACJTE010000021">
    <property type="protein sequence ID" value="MBD2562717.1"/>
    <property type="molecule type" value="Genomic_DNA"/>
</dbReference>
<protein>
    <submittedName>
        <fullName evidence="2">Uma2 family endonuclease</fullName>
    </submittedName>
</protein>